<dbReference type="STRING" id="31246.A0A183PIG3"/>
<protein>
    <submittedName>
        <fullName evidence="1">Uncharacterized protein</fullName>
    </submittedName>
</protein>
<dbReference type="PANTHER" id="PTHR11360">
    <property type="entry name" value="MONOCARBOXYLATE TRANSPORTER"/>
    <property type="match status" value="1"/>
</dbReference>
<dbReference type="SUPFAM" id="SSF103473">
    <property type="entry name" value="MFS general substrate transporter"/>
    <property type="match status" value="1"/>
</dbReference>
<proteinExistence type="predicted"/>
<reference evidence="1 2" key="1">
    <citation type="submission" date="2018-11" db="EMBL/GenBank/DDBJ databases">
        <authorList>
            <consortium name="Pathogen Informatics"/>
        </authorList>
    </citation>
    <scope>NUCLEOTIDE SEQUENCE [LARGE SCALE GENOMIC DNA]</scope>
    <source>
        <strain>Denwood</strain>
        <strain evidence="2">Zambia</strain>
    </source>
</reference>
<organism evidence="1 2">
    <name type="scientific">Schistosoma mattheei</name>
    <dbReference type="NCBI Taxonomy" id="31246"/>
    <lineage>
        <taxon>Eukaryota</taxon>
        <taxon>Metazoa</taxon>
        <taxon>Spiralia</taxon>
        <taxon>Lophotrochozoa</taxon>
        <taxon>Platyhelminthes</taxon>
        <taxon>Trematoda</taxon>
        <taxon>Digenea</taxon>
        <taxon>Strigeidida</taxon>
        <taxon>Schistosomatoidea</taxon>
        <taxon>Schistosomatidae</taxon>
        <taxon>Schistosoma</taxon>
    </lineage>
</organism>
<gene>
    <name evidence="1" type="ORF">SMTD_LOCUS14149</name>
</gene>
<sequence length="401" mass="44652">MPQIPNEYYSTINKMKSTGDVDRKMQNKLNDIYRMTNSCLTVPLNDTIDHSHVAGSYGTLSDGDEHESGFCKSQSNWIESMIVSLTSIPLPNDDNRGLLLPSAKQSLNEKLHKSFPDYDSRIHDETGGGGGNIRHETYADDVDHGEDDNTDHVSVMDDICLCGFCLTGIRRLRDCRLCSSLFYSQKLPDCCPCFLVKQKQIYKRVNKEFPNQHEADIMDELNINDFNDLTKVTRYTRFIQCCKCVSLKPILDVLGTMLDLSLLFKPKYLILWISNLIGLLGVSSIIGRLLVAWLSSLSFVSPLIIQSITQFLLGLLVCLMPVFTTFISMATSFGFYGFLTGVFSTLSTIILYDLVGMDELTTAVGLITLSRGISSALGAPLAGTLISSLNCKIFSESLKYI</sequence>
<accession>A0A183PIG3</accession>
<dbReference type="AlphaFoldDB" id="A0A183PIG3"/>
<dbReference type="PANTHER" id="PTHR11360:SF286">
    <property type="entry name" value="GH22266P"/>
    <property type="match status" value="1"/>
</dbReference>
<keyword evidence="2" id="KW-1185">Reference proteome</keyword>
<evidence type="ECO:0000313" key="2">
    <source>
        <dbReference type="Proteomes" id="UP000269396"/>
    </source>
</evidence>
<dbReference type="InterPro" id="IPR036259">
    <property type="entry name" value="MFS_trans_sf"/>
</dbReference>
<dbReference type="Gene3D" id="1.20.1250.20">
    <property type="entry name" value="MFS general substrate transporter like domains"/>
    <property type="match status" value="1"/>
</dbReference>
<dbReference type="GO" id="GO:0008028">
    <property type="term" value="F:monocarboxylic acid transmembrane transporter activity"/>
    <property type="evidence" value="ECO:0007669"/>
    <property type="project" value="TreeGrafter"/>
</dbReference>
<dbReference type="InterPro" id="IPR050327">
    <property type="entry name" value="Proton-linked_MCT"/>
</dbReference>
<name>A0A183PIG3_9TREM</name>
<dbReference type="Proteomes" id="UP000269396">
    <property type="component" value="Unassembled WGS sequence"/>
</dbReference>
<dbReference type="EMBL" id="UZAL01034323">
    <property type="protein sequence ID" value="VDP65059.1"/>
    <property type="molecule type" value="Genomic_DNA"/>
</dbReference>
<evidence type="ECO:0000313" key="1">
    <source>
        <dbReference type="EMBL" id="VDP65059.1"/>
    </source>
</evidence>